<dbReference type="SUPFAM" id="SSF117396">
    <property type="entry name" value="TM1631-like"/>
    <property type="match status" value="1"/>
</dbReference>
<dbReference type="AlphaFoldDB" id="A0A1V9D7R3"/>
<dbReference type="RefSeq" id="WP_081142673.1">
    <property type="nucleotide sequence ID" value="NZ_MWUE01000046.1"/>
</dbReference>
<accession>A0A1V9D7R3</accession>
<organism evidence="2 3">
    <name type="scientific">Pantoea latae</name>
    <dbReference type="NCBI Taxonomy" id="1964541"/>
    <lineage>
        <taxon>Bacteria</taxon>
        <taxon>Pseudomonadati</taxon>
        <taxon>Pseudomonadota</taxon>
        <taxon>Gammaproteobacteria</taxon>
        <taxon>Enterobacterales</taxon>
        <taxon>Erwiniaceae</taxon>
        <taxon>Pantoea</taxon>
    </lineage>
</organism>
<dbReference type="OrthoDB" id="9780310at2"/>
<evidence type="ECO:0000256" key="1">
    <source>
        <dbReference type="SAM" id="MobiDB-lite"/>
    </source>
</evidence>
<evidence type="ECO:0000313" key="3">
    <source>
        <dbReference type="Proteomes" id="UP000192769"/>
    </source>
</evidence>
<comment type="caution">
    <text evidence="2">The sequence shown here is derived from an EMBL/GenBank/DDBJ whole genome shotgun (WGS) entry which is preliminary data.</text>
</comment>
<dbReference type="EMBL" id="MWUE01000046">
    <property type="protein sequence ID" value="OQP29745.1"/>
    <property type="molecule type" value="Genomic_DNA"/>
</dbReference>
<dbReference type="Pfam" id="PF01904">
    <property type="entry name" value="DUF72"/>
    <property type="match status" value="1"/>
</dbReference>
<dbReference type="InterPro" id="IPR036520">
    <property type="entry name" value="UPF0759_sf"/>
</dbReference>
<dbReference type="NCBIfam" id="NF007637">
    <property type="entry name" value="PRK10302.1"/>
    <property type="match status" value="1"/>
</dbReference>
<reference evidence="2 3" key="1">
    <citation type="submission" date="2017-02" db="EMBL/GenBank/DDBJ databases">
        <title>Whole genome shotgun sequence of Pantoea agglomerans strain AS1 isolated from a cycad, Zamia floridana in Central Florida, USA.</title>
        <authorList>
            <person name="Lata P."/>
            <person name="Govindarajan S."/>
            <person name="Qi F."/>
            <person name="Li J.-L."/>
            <person name="Maurya S.K."/>
            <person name="Sahoo M.K."/>
        </authorList>
    </citation>
    <scope>NUCLEOTIDE SEQUENCE [LARGE SCALE GENOMIC DNA]</scope>
    <source>
        <strain evidence="2 3">AS1</strain>
    </source>
</reference>
<dbReference type="PANTHER" id="PTHR30348:SF9">
    <property type="entry name" value="UPF0759 PROTEIN YECE"/>
    <property type="match status" value="1"/>
</dbReference>
<proteinExistence type="predicted"/>
<dbReference type="InterPro" id="IPR002763">
    <property type="entry name" value="DUF72"/>
</dbReference>
<evidence type="ECO:0000313" key="2">
    <source>
        <dbReference type="EMBL" id="OQP29745.1"/>
    </source>
</evidence>
<protein>
    <recommendedName>
        <fullName evidence="4">DUF72 domain-containing protein</fullName>
    </recommendedName>
</protein>
<dbReference type="Proteomes" id="UP000192769">
    <property type="component" value="Unassembled WGS sequence"/>
</dbReference>
<dbReference type="PANTHER" id="PTHR30348">
    <property type="entry name" value="UNCHARACTERIZED PROTEIN YECE"/>
    <property type="match status" value="1"/>
</dbReference>
<feature type="region of interest" description="Disordered" evidence="1">
    <location>
        <begin position="169"/>
        <end position="189"/>
    </location>
</feature>
<evidence type="ECO:0008006" key="4">
    <source>
        <dbReference type="Google" id="ProtNLM"/>
    </source>
</evidence>
<gene>
    <name evidence="2" type="ORF">B2J69_22850</name>
</gene>
<name>A0A1V9D7R3_9GAMM</name>
<dbReference type="Gene3D" id="3.20.20.410">
    <property type="entry name" value="Protein of unknown function UPF0759"/>
    <property type="match status" value="1"/>
</dbReference>
<keyword evidence="3" id="KW-1185">Reference proteome</keyword>
<sequence>MTLRIGLPQWQHSHWKRWGIESLADYARLFHCVEGNTTLYALPAPDTVQRWRDMTHDAFRFCFKFPHTISHQAELRHTDDLLNDFLRLLDPLADRIGQYWLQLPAAFSPAQLDDLWRFLDGLPRRFSYGVEVRHPAFFAKGEAERALNQGLQARGVNRVILDSRPAHASTSQSPAALHARQQKPRVPPHALRTGERPMVRFIGSDDVDESERFFQVWREKLAQWQTESDPLFFIHTPDMGQVFPLVRRLWPQLQAIDAGIGEGPAWPQQESLF</sequence>